<name>A0A512AEN8_STRCR</name>
<comment type="caution">
    <text evidence="2">The sequence shown here is derived from an EMBL/GenBank/DDBJ whole genome shotgun (WGS) entry which is preliminary data.</text>
</comment>
<protein>
    <submittedName>
        <fullName evidence="2">Uncharacterized protein</fullName>
    </submittedName>
</protein>
<keyword evidence="1" id="KW-0812">Transmembrane</keyword>
<organism evidence="2 3">
    <name type="scientific">Streptococcus cristatus</name>
    <dbReference type="NCBI Taxonomy" id="45634"/>
    <lineage>
        <taxon>Bacteria</taxon>
        <taxon>Bacillati</taxon>
        <taxon>Bacillota</taxon>
        <taxon>Bacilli</taxon>
        <taxon>Lactobacillales</taxon>
        <taxon>Streptococcaceae</taxon>
        <taxon>Streptococcus</taxon>
    </lineage>
</organism>
<proteinExistence type="predicted"/>
<dbReference type="AlphaFoldDB" id="A0A512AEN8"/>
<reference evidence="2 3" key="1">
    <citation type="submission" date="2019-07" db="EMBL/GenBank/DDBJ databases">
        <title>Whole genome shotgun sequence of Streptococcus oligofermentans NBRC 106105.</title>
        <authorList>
            <person name="Hosoyama A."/>
            <person name="Uohara A."/>
            <person name="Ohji S."/>
            <person name="Ichikawa N."/>
        </authorList>
    </citation>
    <scope>NUCLEOTIDE SEQUENCE [LARGE SCALE GENOMIC DNA]</scope>
    <source>
        <strain evidence="2 3">NBRC 106105</strain>
    </source>
</reference>
<gene>
    <name evidence="2" type="ORF">SOL01_20350</name>
</gene>
<keyword evidence="1" id="KW-0472">Membrane</keyword>
<accession>A0A512AEN8</accession>
<dbReference type="EMBL" id="BJYQ01000168">
    <property type="protein sequence ID" value="GEN98161.1"/>
    <property type="molecule type" value="Genomic_DNA"/>
</dbReference>
<evidence type="ECO:0000313" key="3">
    <source>
        <dbReference type="Proteomes" id="UP000321868"/>
    </source>
</evidence>
<feature type="transmembrane region" description="Helical" evidence="1">
    <location>
        <begin position="21"/>
        <end position="43"/>
    </location>
</feature>
<evidence type="ECO:0000313" key="2">
    <source>
        <dbReference type="EMBL" id="GEN98161.1"/>
    </source>
</evidence>
<sequence length="44" mass="5020">MSNSHQKETQLDYKTERILNIVGIVISIVIWIAGILLTMNGFMQ</sequence>
<dbReference type="Proteomes" id="UP000321868">
    <property type="component" value="Unassembled WGS sequence"/>
</dbReference>
<evidence type="ECO:0000256" key="1">
    <source>
        <dbReference type="SAM" id="Phobius"/>
    </source>
</evidence>
<keyword evidence="1" id="KW-1133">Transmembrane helix</keyword>